<evidence type="ECO:0000256" key="5">
    <source>
        <dbReference type="SAM" id="MobiDB-lite"/>
    </source>
</evidence>
<feature type="transmembrane region" description="Helical" evidence="6">
    <location>
        <begin position="276"/>
        <end position="294"/>
    </location>
</feature>
<evidence type="ECO:0000313" key="8">
    <source>
        <dbReference type="EMBL" id="CAL5139218.1"/>
    </source>
</evidence>
<feature type="transmembrane region" description="Helical" evidence="6">
    <location>
        <begin position="253"/>
        <end position="270"/>
    </location>
</feature>
<dbReference type="Proteomes" id="UP001497525">
    <property type="component" value="Unassembled WGS sequence"/>
</dbReference>
<organism evidence="8 9">
    <name type="scientific">Calicophoron daubneyi</name>
    <name type="common">Rumen fluke</name>
    <name type="synonym">Paramphistomum daubneyi</name>
    <dbReference type="NCBI Taxonomy" id="300641"/>
    <lineage>
        <taxon>Eukaryota</taxon>
        <taxon>Metazoa</taxon>
        <taxon>Spiralia</taxon>
        <taxon>Lophotrochozoa</taxon>
        <taxon>Platyhelminthes</taxon>
        <taxon>Trematoda</taxon>
        <taxon>Digenea</taxon>
        <taxon>Plagiorchiida</taxon>
        <taxon>Pronocephalata</taxon>
        <taxon>Paramphistomoidea</taxon>
        <taxon>Paramphistomidae</taxon>
        <taxon>Calicophoron</taxon>
    </lineage>
</organism>
<proteinExistence type="predicted"/>
<evidence type="ECO:0000256" key="6">
    <source>
        <dbReference type="SAM" id="Phobius"/>
    </source>
</evidence>
<comment type="caution">
    <text evidence="8">The sequence shown here is derived from an EMBL/GenBank/DDBJ whole genome shotgun (WGS) entry which is preliminary data.</text>
</comment>
<dbReference type="EMBL" id="CAXLJL010000600">
    <property type="protein sequence ID" value="CAL5139218.1"/>
    <property type="molecule type" value="Genomic_DNA"/>
</dbReference>
<dbReference type="InterPro" id="IPR011547">
    <property type="entry name" value="SLC26A/SulP_dom"/>
</dbReference>
<feature type="domain" description="STAS" evidence="7">
    <location>
        <begin position="466"/>
        <end position="687"/>
    </location>
</feature>
<dbReference type="InterPro" id="IPR001902">
    <property type="entry name" value="SLC26A/SulP_fam"/>
</dbReference>
<keyword evidence="2 6" id="KW-0812">Transmembrane</keyword>
<feature type="transmembrane region" description="Helical" evidence="6">
    <location>
        <begin position="143"/>
        <end position="161"/>
    </location>
</feature>
<dbReference type="InterPro" id="IPR036513">
    <property type="entry name" value="STAS_dom_sf"/>
</dbReference>
<dbReference type="Pfam" id="PF00916">
    <property type="entry name" value="Sulfate_transp"/>
    <property type="match status" value="1"/>
</dbReference>
<evidence type="ECO:0000256" key="4">
    <source>
        <dbReference type="ARBA" id="ARBA00023136"/>
    </source>
</evidence>
<evidence type="ECO:0000256" key="1">
    <source>
        <dbReference type="ARBA" id="ARBA00004141"/>
    </source>
</evidence>
<dbReference type="InterPro" id="IPR002645">
    <property type="entry name" value="STAS_dom"/>
</dbReference>
<accession>A0AAV2TS70</accession>
<evidence type="ECO:0000313" key="9">
    <source>
        <dbReference type="Proteomes" id="UP001497525"/>
    </source>
</evidence>
<keyword evidence="3 6" id="KW-1133">Transmembrane helix</keyword>
<dbReference type="GO" id="GO:0016020">
    <property type="term" value="C:membrane"/>
    <property type="evidence" value="ECO:0007669"/>
    <property type="project" value="UniProtKB-SubCell"/>
</dbReference>
<feature type="transmembrane region" description="Helical" evidence="6">
    <location>
        <begin position="363"/>
        <end position="382"/>
    </location>
</feature>
<comment type="subcellular location">
    <subcellularLocation>
        <location evidence="1">Membrane</location>
        <topology evidence="1">Multi-pass membrane protein</topology>
    </subcellularLocation>
</comment>
<dbReference type="Gene3D" id="3.30.750.24">
    <property type="entry name" value="STAS domain"/>
    <property type="match status" value="1"/>
</dbReference>
<feature type="transmembrane region" description="Helical" evidence="6">
    <location>
        <begin position="433"/>
        <end position="452"/>
    </location>
</feature>
<feature type="transmembrane region" description="Helical" evidence="6">
    <location>
        <begin position="221"/>
        <end position="241"/>
    </location>
</feature>
<evidence type="ECO:0000259" key="7">
    <source>
        <dbReference type="PROSITE" id="PS50801"/>
    </source>
</evidence>
<dbReference type="PROSITE" id="PS50801">
    <property type="entry name" value="STAS"/>
    <property type="match status" value="1"/>
</dbReference>
<sequence length="747" mass="83354">MADELFNFQFHFWLNFKPGKVRMMPCSLAELAGAIPSSPRFLQHSRGGYAWKSLKRFFLPKFLVNSSAKQPLSGVSLSEPSSCVGLTESLARWIVSFFPFFIILRKYDFKEWFLNDLIAGITIGIMHVPQGMAYAMLATLPPVNGLYTSFFPPLVYFFFGTSRHISMDFRSSSPNASDFYTTGRDNTTDWNNLRVQYASAVTMGVGIMQFLMGVMQMGGVIRYLSGPMISGFTVGVAVHVFTSQIKTVFGVKIVKPMGLFTIPLTYYRVFASIRTANLVTVALCIVCIIVLLIFKEVINPRVVKRIRVPIPIDLVVVIFSTVASYYLDLNGRYNVQIVGHVSRGMPTPYVPQLYRLRDAISDILVMGIVAFSVNASLSSIFAKTYGYKIDCNQELFAYGITNMAGSFFQTYPAAASLSRSAVQVSAGGKTQVATIYSSFLLILVLYFIGPLFHDVPQCIGNAAIQVVRYEGNVYYACAEHFRHAIYKQSGLDPEYLHPKLLKLIKRLQKIERDLKHSQSSQNLPTCHGDNEVCTNNNCTEAPGFTDKPRNDSVRQGSESLFCQDTGRTTANTNGWRSQSILSVVTIPADEEQNFKLKECHSEVLRKIAEIDQMLVLQYLVLDCSCWTFIDFAASDELCQVIKEYEKLSVSVLIADLKGDLASALVQSEKIPSTVELFPTVHDAVMSAKARLKSQTHHLSDIHVLLGARAYGDSIPSEQQISSRPEVEDFPSLAESLQDKPHGPRIRL</sequence>
<feature type="region of interest" description="Disordered" evidence="5">
    <location>
        <begin position="716"/>
        <end position="747"/>
    </location>
</feature>
<dbReference type="SUPFAM" id="SSF52091">
    <property type="entry name" value="SpoIIaa-like"/>
    <property type="match status" value="1"/>
</dbReference>
<gene>
    <name evidence="8" type="ORF">CDAUBV1_LOCUS14252</name>
</gene>
<dbReference type="AlphaFoldDB" id="A0AAV2TS70"/>
<evidence type="ECO:0000256" key="2">
    <source>
        <dbReference type="ARBA" id="ARBA00022692"/>
    </source>
</evidence>
<feature type="transmembrane region" description="Helical" evidence="6">
    <location>
        <begin position="306"/>
        <end position="327"/>
    </location>
</feature>
<reference evidence="8" key="1">
    <citation type="submission" date="2024-06" db="EMBL/GenBank/DDBJ databases">
        <authorList>
            <person name="Liu X."/>
            <person name="Lenzi L."/>
            <person name="Haldenby T S."/>
            <person name="Uol C."/>
        </authorList>
    </citation>
    <scope>NUCLEOTIDE SEQUENCE</scope>
</reference>
<keyword evidence="4 6" id="KW-0472">Membrane</keyword>
<feature type="transmembrane region" description="Helical" evidence="6">
    <location>
        <begin position="117"/>
        <end position="137"/>
    </location>
</feature>
<evidence type="ECO:0000256" key="3">
    <source>
        <dbReference type="ARBA" id="ARBA00022989"/>
    </source>
</evidence>
<dbReference type="GO" id="GO:0055085">
    <property type="term" value="P:transmembrane transport"/>
    <property type="evidence" value="ECO:0007669"/>
    <property type="project" value="InterPro"/>
</dbReference>
<dbReference type="Pfam" id="PF01740">
    <property type="entry name" value="STAS"/>
    <property type="match status" value="1"/>
</dbReference>
<name>A0AAV2TS70_CALDB</name>
<protein>
    <recommendedName>
        <fullName evidence="7">STAS domain-containing protein</fullName>
    </recommendedName>
</protein>
<dbReference type="PANTHER" id="PTHR11814">
    <property type="entry name" value="SULFATE TRANSPORTER"/>
    <property type="match status" value="1"/>
</dbReference>
<feature type="transmembrane region" description="Helical" evidence="6">
    <location>
        <begin position="197"/>
        <end position="215"/>
    </location>
</feature>